<dbReference type="PRINTS" id="PR00032">
    <property type="entry name" value="HTHARAC"/>
</dbReference>
<keyword evidence="1" id="KW-0805">Transcription regulation</keyword>
<dbReference type="EMBL" id="FPIY01000003">
    <property type="protein sequence ID" value="SFW54464.1"/>
    <property type="molecule type" value="Genomic_DNA"/>
</dbReference>
<dbReference type="GO" id="GO:0003700">
    <property type="term" value="F:DNA-binding transcription factor activity"/>
    <property type="evidence" value="ECO:0007669"/>
    <property type="project" value="InterPro"/>
</dbReference>
<dbReference type="Proteomes" id="UP000183257">
    <property type="component" value="Unassembled WGS sequence"/>
</dbReference>
<dbReference type="Gene3D" id="2.60.120.10">
    <property type="entry name" value="Jelly Rolls"/>
    <property type="match status" value="1"/>
</dbReference>
<dbReference type="SUPFAM" id="SSF46689">
    <property type="entry name" value="Homeodomain-like"/>
    <property type="match status" value="2"/>
</dbReference>
<keyword evidence="6" id="KW-1185">Reference proteome</keyword>
<dbReference type="PANTHER" id="PTHR43280">
    <property type="entry name" value="ARAC-FAMILY TRANSCRIPTIONAL REGULATOR"/>
    <property type="match status" value="1"/>
</dbReference>
<dbReference type="InterPro" id="IPR020449">
    <property type="entry name" value="Tscrpt_reg_AraC-type_HTH"/>
</dbReference>
<dbReference type="RefSeq" id="WP_244543120.1">
    <property type="nucleotide sequence ID" value="NZ_FPIY01000003.1"/>
</dbReference>
<dbReference type="PROSITE" id="PS00041">
    <property type="entry name" value="HTH_ARAC_FAMILY_1"/>
    <property type="match status" value="1"/>
</dbReference>
<dbReference type="InterPro" id="IPR014710">
    <property type="entry name" value="RmlC-like_jellyroll"/>
</dbReference>
<organism evidence="5 6">
    <name type="scientific">Cellulophaga fucicola</name>
    <dbReference type="NCBI Taxonomy" id="76595"/>
    <lineage>
        <taxon>Bacteria</taxon>
        <taxon>Pseudomonadati</taxon>
        <taxon>Bacteroidota</taxon>
        <taxon>Flavobacteriia</taxon>
        <taxon>Flavobacteriales</taxon>
        <taxon>Flavobacteriaceae</taxon>
        <taxon>Cellulophaga</taxon>
    </lineage>
</organism>
<dbReference type="PANTHER" id="PTHR43280:SF27">
    <property type="entry name" value="TRANSCRIPTIONAL REGULATOR MTLR"/>
    <property type="match status" value="1"/>
</dbReference>
<gene>
    <name evidence="5" type="ORF">SAMN05660313_02306</name>
</gene>
<dbReference type="InterPro" id="IPR011051">
    <property type="entry name" value="RmlC_Cupin_sf"/>
</dbReference>
<dbReference type="InterPro" id="IPR009057">
    <property type="entry name" value="Homeodomain-like_sf"/>
</dbReference>
<keyword evidence="3" id="KW-0804">Transcription</keyword>
<evidence type="ECO:0000256" key="3">
    <source>
        <dbReference type="ARBA" id="ARBA00023163"/>
    </source>
</evidence>
<feature type="domain" description="HTH araC/xylS-type" evidence="4">
    <location>
        <begin position="198"/>
        <end position="296"/>
    </location>
</feature>
<evidence type="ECO:0000259" key="4">
    <source>
        <dbReference type="PROSITE" id="PS01124"/>
    </source>
</evidence>
<dbReference type="InterPro" id="IPR018062">
    <property type="entry name" value="HTH_AraC-typ_CS"/>
</dbReference>
<dbReference type="InterPro" id="IPR018060">
    <property type="entry name" value="HTH_AraC"/>
</dbReference>
<dbReference type="GO" id="GO:0043565">
    <property type="term" value="F:sequence-specific DNA binding"/>
    <property type="evidence" value="ECO:0007669"/>
    <property type="project" value="InterPro"/>
</dbReference>
<name>A0A1K1Q3I2_9FLAO</name>
<accession>A0A1K1Q3I2</accession>
<dbReference type="STRING" id="76595.SAMN05660313_02306"/>
<protein>
    <submittedName>
        <fullName evidence="5">AraC-type DNA-binding protein</fullName>
    </submittedName>
</protein>
<dbReference type="SMART" id="SM00342">
    <property type="entry name" value="HTH_ARAC"/>
    <property type="match status" value="1"/>
</dbReference>
<sequence>MRRNFDETPYDTIMNKEARILRELVPISEDDFFIVLNHHSAKFDFPIHFHPELELNLVLNSSGKRIIGDSIQEYENCDLVLVGSNTPHAWTGVDENTEAHVVTVQFHEKFLSELALKRKLMLPIRDLLEKSKRGILFSKETLAVLKPKILRLSESQDFDSLLNFLSILYDLSIARNTKMLASHSYVDYYTIHKSRRIEKVNNYIKENLHQKILLKDVASLVNMSESAFSHFFKKSTNSSFSDYVSDLRLGHAARLLIETERSINEICFDSGFNNISNFNRTFKRKMGYTPSYFRDQQKLITKH</sequence>
<reference evidence="6" key="1">
    <citation type="submission" date="2016-11" db="EMBL/GenBank/DDBJ databases">
        <authorList>
            <person name="Varghese N."/>
            <person name="Submissions S."/>
        </authorList>
    </citation>
    <scope>NUCLEOTIDE SEQUENCE [LARGE SCALE GENOMIC DNA]</scope>
    <source>
        <strain evidence="6">DSM 24786</strain>
    </source>
</reference>
<dbReference type="AlphaFoldDB" id="A0A1K1Q3I2"/>
<keyword evidence="2 5" id="KW-0238">DNA-binding</keyword>
<dbReference type="Gene3D" id="1.10.10.60">
    <property type="entry name" value="Homeodomain-like"/>
    <property type="match status" value="2"/>
</dbReference>
<evidence type="ECO:0000256" key="1">
    <source>
        <dbReference type="ARBA" id="ARBA00023015"/>
    </source>
</evidence>
<dbReference type="SUPFAM" id="SSF51182">
    <property type="entry name" value="RmlC-like cupins"/>
    <property type="match status" value="1"/>
</dbReference>
<evidence type="ECO:0000313" key="6">
    <source>
        <dbReference type="Proteomes" id="UP000183257"/>
    </source>
</evidence>
<evidence type="ECO:0000313" key="5">
    <source>
        <dbReference type="EMBL" id="SFW54464.1"/>
    </source>
</evidence>
<evidence type="ECO:0000256" key="2">
    <source>
        <dbReference type="ARBA" id="ARBA00023125"/>
    </source>
</evidence>
<dbReference type="Pfam" id="PF12833">
    <property type="entry name" value="HTH_18"/>
    <property type="match status" value="1"/>
</dbReference>
<dbReference type="PROSITE" id="PS01124">
    <property type="entry name" value="HTH_ARAC_FAMILY_2"/>
    <property type="match status" value="1"/>
</dbReference>
<proteinExistence type="predicted"/>